<comment type="caution">
    <text evidence="2">The sequence shown here is derived from an EMBL/GenBank/DDBJ whole genome shotgun (WGS) entry which is preliminary data.</text>
</comment>
<organism evidence="2 3">
    <name type="scientific">Granulicatella adiacens ATCC 49175</name>
    <dbReference type="NCBI Taxonomy" id="638301"/>
    <lineage>
        <taxon>Bacteria</taxon>
        <taxon>Bacillati</taxon>
        <taxon>Bacillota</taxon>
        <taxon>Bacilli</taxon>
        <taxon>Lactobacillales</taxon>
        <taxon>Carnobacteriaceae</taxon>
        <taxon>Granulicatella</taxon>
    </lineage>
</organism>
<dbReference type="SUPFAM" id="SSF56112">
    <property type="entry name" value="Protein kinase-like (PK-like)"/>
    <property type="match status" value="1"/>
</dbReference>
<dbReference type="GeneID" id="78413006"/>
<dbReference type="RefSeq" id="WP_005605959.1">
    <property type="nucleotide sequence ID" value="NZ_CP102283.1"/>
</dbReference>
<accession>C8NFH2</accession>
<dbReference type="PANTHER" id="PTHR22603">
    <property type="entry name" value="CHOLINE/ETHANOALAMINE KINASE"/>
    <property type="match status" value="1"/>
</dbReference>
<dbReference type="Pfam" id="PF12804">
    <property type="entry name" value="NTP_transf_3"/>
    <property type="match status" value="1"/>
</dbReference>
<dbReference type="InterPro" id="IPR025877">
    <property type="entry name" value="MobA-like_NTP_Trfase"/>
</dbReference>
<evidence type="ECO:0000313" key="3">
    <source>
        <dbReference type="Proteomes" id="UP000005926"/>
    </source>
</evidence>
<dbReference type="eggNOG" id="COG0510">
    <property type="taxonomic scope" value="Bacteria"/>
</dbReference>
<dbReference type="SUPFAM" id="SSF53448">
    <property type="entry name" value="Nucleotide-diphospho-sugar transferases"/>
    <property type="match status" value="1"/>
</dbReference>
<dbReference type="HOGENOM" id="CLU_467630_0_0_9"/>
<keyword evidence="2" id="KW-0418">Kinase</keyword>
<keyword evidence="3" id="KW-1185">Reference proteome</keyword>
<dbReference type="PANTHER" id="PTHR22603:SF66">
    <property type="entry name" value="ETHANOLAMINE KINASE"/>
    <property type="match status" value="1"/>
</dbReference>
<dbReference type="Gene3D" id="3.90.550.10">
    <property type="entry name" value="Spore Coat Polysaccharide Biosynthesis Protein SpsA, Chain A"/>
    <property type="match status" value="1"/>
</dbReference>
<dbReference type="CDD" id="cd05151">
    <property type="entry name" value="ChoK-like"/>
    <property type="match status" value="1"/>
</dbReference>
<dbReference type="Proteomes" id="UP000005926">
    <property type="component" value="Unassembled WGS sequence"/>
</dbReference>
<dbReference type="EMBL" id="ACKZ01000014">
    <property type="protein sequence ID" value="EEW37577.1"/>
    <property type="molecule type" value="Genomic_DNA"/>
</dbReference>
<proteinExistence type="predicted"/>
<dbReference type="GO" id="GO:0005737">
    <property type="term" value="C:cytoplasm"/>
    <property type="evidence" value="ECO:0007669"/>
    <property type="project" value="TreeGrafter"/>
</dbReference>
<dbReference type="AlphaFoldDB" id="C8NFH2"/>
<feature type="domain" description="MobA-like NTP transferase" evidence="1">
    <location>
        <begin position="69"/>
        <end position="169"/>
    </location>
</feature>
<dbReference type="GO" id="GO:0006646">
    <property type="term" value="P:phosphatidylethanolamine biosynthetic process"/>
    <property type="evidence" value="ECO:0007669"/>
    <property type="project" value="TreeGrafter"/>
</dbReference>
<dbReference type="Pfam" id="PF13412">
    <property type="entry name" value="HTH_24"/>
    <property type="match status" value="1"/>
</dbReference>
<name>C8NFH2_9LACT</name>
<dbReference type="GO" id="GO:0016779">
    <property type="term" value="F:nucleotidyltransferase activity"/>
    <property type="evidence" value="ECO:0007669"/>
    <property type="project" value="UniProtKB-ARBA"/>
</dbReference>
<dbReference type="STRING" id="638301.HMPREF0444_0667"/>
<gene>
    <name evidence="2" type="ORF">HMPREF0444_0667</name>
</gene>
<reference evidence="2 3" key="1">
    <citation type="submission" date="2009-08" db="EMBL/GenBank/DDBJ databases">
        <authorList>
            <person name="Muzny D."/>
            <person name="Qin X."/>
            <person name="Deng J."/>
            <person name="Jiang H."/>
            <person name="Liu Y."/>
            <person name="Qu J."/>
            <person name="Song X.-Z."/>
            <person name="Zhang L."/>
            <person name="Thornton R."/>
            <person name="Coyle M."/>
            <person name="Francisco L."/>
            <person name="Jackson L."/>
            <person name="Javaid M."/>
            <person name="Korchina V."/>
            <person name="Kovar C."/>
            <person name="Mata R."/>
            <person name="Mathew T."/>
            <person name="Ngo R."/>
            <person name="Nguyen L."/>
            <person name="Nguyen N."/>
            <person name="Okwuonu G."/>
            <person name="Ongeri F."/>
            <person name="Pham C."/>
            <person name="Simmons D."/>
            <person name="Wilczek-Boney K."/>
            <person name="Hale W."/>
            <person name="Jakkamsetti A."/>
            <person name="Pham P."/>
            <person name="Ruth R."/>
            <person name="San Lucas F."/>
            <person name="Warren J."/>
            <person name="Zhang J."/>
            <person name="Zhao Z."/>
            <person name="Zhou C."/>
            <person name="Zhu D."/>
            <person name="Lee S."/>
            <person name="Bess C."/>
            <person name="Blankenburg K."/>
            <person name="Forbes L."/>
            <person name="Fu Q."/>
            <person name="Gubbala S."/>
            <person name="Hirani K."/>
            <person name="Jayaseelan J.C."/>
            <person name="Lara F."/>
            <person name="Munidasa M."/>
            <person name="Palculict T."/>
            <person name="Patil S."/>
            <person name="Pu L.-L."/>
            <person name="Saada N."/>
            <person name="Tang L."/>
            <person name="Weissenberger G."/>
            <person name="Zhu Y."/>
            <person name="Hemphill L."/>
            <person name="Shang Y."/>
            <person name="Youmans B."/>
            <person name="Ayvaz T."/>
            <person name="Ross M."/>
            <person name="Santibanez J."/>
            <person name="Aqrawi P."/>
            <person name="Gross S."/>
            <person name="Joshi V."/>
            <person name="Fowler G."/>
            <person name="Nazareth L."/>
            <person name="Reid J."/>
            <person name="Worley K."/>
            <person name="Petrosino J."/>
            <person name="Highlander S."/>
            <person name="Gibbs R."/>
        </authorList>
    </citation>
    <scope>NUCLEOTIDE SEQUENCE [LARGE SCALE GENOMIC DNA]</scope>
    <source>
        <strain evidence="2 3">ATCC 49175</strain>
    </source>
</reference>
<dbReference type="Gene3D" id="3.90.1200.10">
    <property type="match status" value="1"/>
</dbReference>
<protein>
    <submittedName>
        <fullName evidence="2">Choline/ethanolamine kinase</fullName>
    </submittedName>
</protein>
<dbReference type="InterPro" id="IPR011009">
    <property type="entry name" value="Kinase-like_dom_sf"/>
</dbReference>
<keyword evidence="2" id="KW-0808">Transferase</keyword>
<dbReference type="Gene3D" id="3.30.200.20">
    <property type="entry name" value="Phosphorylase Kinase, domain 1"/>
    <property type="match status" value="1"/>
</dbReference>
<dbReference type="Pfam" id="PF01633">
    <property type="entry name" value="Choline_kinase"/>
    <property type="match status" value="1"/>
</dbReference>
<sequence length="585" mass="68590">MNKVNLDLLKLIKKNAIHNQRELADLSGYSLGLVNREIKKLRELKLVDEEFRMTSKAKTLFKKNKPKNAVILAAGFGMRMVPINTETPKGLLEVKNEPLIERLIKQLQEVGVSDITVVVGFMKEQYEYLIDDFQVKLAVNPDYATKNNFYSLQRVAGILGNTYIVPCDLWCEESPFEEDELYSWYLMGHEEVEQSYFRVNKKQEIITSEKRRKGNRPYGICYLAEKEAKVVTKQLNIAAEEKRHEKSFWEVTLEDKDKKYIVYPKMIDDKKIAEINTYEQLREIDHSSSHLETDALINISKALGVPLEEIVNIEVLKKGMTNRSFLFTCKEQKYIMRIPGEGTDHLINRKEEADVYRVLEGKKICDDVVYMNPENGYKITAYLDGARSCDSENKEDLKRCMAKLREFHASKLKVAHTFDPFKQIVFYQSLWNGQASYYKDHEKTQNEILSLKSFVEKYKKEPVLSHIDSVYDNFLFTKEGDIRLIDWEYAGMQDPHIDIAMFCIYAGYDRKQADELMDLYFEGKCEKITRIKIYAYMAVSGMLWSNWCEYKRTLGVDFGEYSLMQYRYAKDFYRIVQEELAKEEK</sequence>
<dbReference type="eggNOG" id="COG4750">
    <property type="taxonomic scope" value="Bacteria"/>
</dbReference>
<dbReference type="InterPro" id="IPR029044">
    <property type="entry name" value="Nucleotide-diphossugar_trans"/>
</dbReference>
<dbReference type="GO" id="GO:0004305">
    <property type="term" value="F:ethanolamine kinase activity"/>
    <property type="evidence" value="ECO:0007669"/>
    <property type="project" value="TreeGrafter"/>
</dbReference>
<evidence type="ECO:0000313" key="2">
    <source>
        <dbReference type="EMBL" id="EEW37577.1"/>
    </source>
</evidence>
<evidence type="ECO:0000259" key="1">
    <source>
        <dbReference type="Pfam" id="PF12804"/>
    </source>
</evidence>